<dbReference type="Proteomes" id="UP000663848">
    <property type="component" value="Unassembled WGS sequence"/>
</dbReference>
<evidence type="ECO:0000313" key="2">
    <source>
        <dbReference type="Proteomes" id="UP000663848"/>
    </source>
</evidence>
<name>A0A822CJT2_9BILA</name>
<sequence length="59" mass="6752">LKLDAACCLLFAADSLGFLFIYEIENYALKQETEPPRCVRTWRGHIDSVTGLQYIDQSK</sequence>
<evidence type="ECO:0000313" key="1">
    <source>
        <dbReference type="EMBL" id="CAF5045060.1"/>
    </source>
</evidence>
<reference evidence="1" key="1">
    <citation type="submission" date="2021-02" db="EMBL/GenBank/DDBJ databases">
        <authorList>
            <person name="Nowell W R."/>
        </authorList>
    </citation>
    <scope>NUCLEOTIDE SEQUENCE</scope>
</reference>
<feature type="non-terminal residue" evidence="1">
    <location>
        <position position="1"/>
    </location>
</feature>
<proteinExistence type="predicted"/>
<dbReference type="EMBL" id="CAJOBR010048509">
    <property type="protein sequence ID" value="CAF5045060.1"/>
    <property type="molecule type" value="Genomic_DNA"/>
</dbReference>
<accession>A0A822CJT2</accession>
<comment type="caution">
    <text evidence="1">The sequence shown here is derived from an EMBL/GenBank/DDBJ whole genome shotgun (WGS) entry which is preliminary data.</text>
</comment>
<organism evidence="1 2">
    <name type="scientific">Rotaria socialis</name>
    <dbReference type="NCBI Taxonomy" id="392032"/>
    <lineage>
        <taxon>Eukaryota</taxon>
        <taxon>Metazoa</taxon>
        <taxon>Spiralia</taxon>
        <taxon>Gnathifera</taxon>
        <taxon>Rotifera</taxon>
        <taxon>Eurotatoria</taxon>
        <taxon>Bdelloidea</taxon>
        <taxon>Philodinida</taxon>
        <taxon>Philodinidae</taxon>
        <taxon>Rotaria</taxon>
    </lineage>
</organism>
<dbReference type="AlphaFoldDB" id="A0A822CJT2"/>
<protein>
    <submittedName>
        <fullName evidence="1">Uncharacterized protein</fullName>
    </submittedName>
</protein>
<gene>
    <name evidence="1" type="ORF">QYT958_LOCUS41671</name>
</gene>